<dbReference type="GO" id="GO:0008270">
    <property type="term" value="F:zinc ion binding"/>
    <property type="evidence" value="ECO:0007669"/>
    <property type="project" value="UniProtKB-KW"/>
</dbReference>
<dbReference type="InterPro" id="IPR026741">
    <property type="entry name" value="SNO"/>
</dbReference>
<feature type="domain" description="PHD-type" evidence="9">
    <location>
        <begin position="700"/>
        <end position="750"/>
    </location>
</feature>
<dbReference type="Pfam" id="PF23548">
    <property type="entry name" value="Zn_ribbon_FGT1_2"/>
    <property type="match status" value="1"/>
</dbReference>
<evidence type="ECO:0000256" key="8">
    <source>
        <dbReference type="SAM" id="MobiDB-lite"/>
    </source>
</evidence>
<dbReference type="InterPro" id="IPR019786">
    <property type="entry name" value="Zinc_finger_PHD-type_CS"/>
</dbReference>
<dbReference type="Pfam" id="PF13872">
    <property type="entry name" value="AAA_34"/>
    <property type="match status" value="1"/>
</dbReference>
<feature type="compositionally biased region" description="Low complexity" evidence="8">
    <location>
        <begin position="61"/>
        <end position="73"/>
    </location>
</feature>
<dbReference type="Gene3D" id="3.40.50.300">
    <property type="entry name" value="P-loop containing nucleotide triphosphate hydrolases"/>
    <property type="match status" value="1"/>
</dbReference>
<dbReference type="InterPro" id="IPR019787">
    <property type="entry name" value="Znf_PHD-finger"/>
</dbReference>
<dbReference type="PROSITE" id="PS01359">
    <property type="entry name" value="ZF_PHD_1"/>
    <property type="match status" value="1"/>
</dbReference>
<dbReference type="InterPro" id="IPR026937">
    <property type="entry name" value="SBNO_Helicase_C_dom"/>
</dbReference>
<keyword evidence="11" id="KW-1185">Reference proteome</keyword>
<evidence type="ECO:0000256" key="7">
    <source>
        <dbReference type="PROSITE-ProRule" id="PRU00146"/>
    </source>
</evidence>
<evidence type="ECO:0000256" key="5">
    <source>
        <dbReference type="ARBA" id="ARBA00023015"/>
    </source>
</evidence>
<feature type="region of interest" description="Disordered" evidence="8">
    <location>
        <begin position="53"/>
        <end position="79"/>
    </location>
</feature>
<dbReference type="SUPFAM" id="SSF52540">
    <property type="entry name" value="P-loop containing nucleoside triphosphate hydrolases"/>
    <property type="match status" value="1"/>
</dbReference>
<dbReference type="InterPro" id="IPR013083">
    <property type="entry name" value="Znf_RING/FYVE/PHD"/>
</dbReference>
<dbReference type="Proteomes" id="UP001428341">
    <property type="component" value="Unassembled WGS sequence"/>
</dbReference>
<feature type="region of interest" description="Disordered" evidence="8">
    <location>
        <begin position="635"/>
        <end position="696"/>
    </location>
</feature>
<dbReference type="InterPro" id="IPR057024">
    <property type="entry name" value="Znr_FGT1_1"/>
</dbReference>
<keyword evidence="5" id="KW-0805">Transcription regulation</keyword>
<comment type="similarity">
    <text evidence="1">Belongs to the SBNO family.</text>
</comment>
<keyword evidence="2" id="KW-0479">Metal-binding</keyword>
<dbReference type="Pfam" id="PF23547">
    <property type="entry name" value="Zn_ribbon_FGT1_1"/>
    <property type="match status" value="1"/>
</dbReference>
<dbReference type="FunFam" id="3.40.50.300:FF:000342">
    <property type="entry name" value="Protein strawberry notch homolog 2"/>
    <property type="match status" value="1"/>
</dbReference>
<keyword evidence="3 7" id="KW-0863">Zinc-finger</keyword>
<evidence type="ECO:0000256" key="2">
    <source>
        <dbReference type="ARBA" id="ARBA00022723"/>
    </source>
</evidence>
<dbReference type="InterPro" id="IPR001965">
    <property type="entry name" value="Znf_PHD"/>
</dbReference>
<dbReference type="PANTHER" id="PTHR12706">
    <property type="entry name" value="STRAWBERRY NOTCH-RELATED"/>
    <property type="match status" value="1"/>
</dbReference>
<evidence type="ECO:0000256" key="6">
    <source>
        <dbReference type="ARBA" id="ARBA00023163"/>
    </source>
</evidence>
<dbReference type="InterPro" id="IPR039187">
    <property type="entry name" value="SNO_AAA"/>
</dbReference>
<name>A0AAP0LQ87_9ROSI</name>
<dbReference type="GO" id="GO:0042393">
    <property type="term" value="F:histone binding"/>
    <property type="evidence" value="ECO:0007669"/>
    <property type="project" value="TreeGrafter"/>
</dbReference>
<organism evidence="10 11">
    <name type="scientific">Citrus x changshan-huyou</name>
    <dbReference type="NCBI Taxonomy" id="2935761"/>
    <lineage>
        <taxon>Eukaryota</taxon>
        <taxon>Viridiplantae</taxon>
        <taxon>Streptophyta</taxon>
        <taxon>Embryophyta</taxon>
        <taxon>Tracheophyta</taxon>
        <taxon>Spermatophyta</taxon>
        <taxon>Magnoliopsida</taxon>
        <taxon>eudicotyledons</taxon>
        <taxon>Gunneridae</taxon>
        <taxon>Pentapetalae</taxon>
        <taxon>rosids</taxon>
        <taxon>malvids</taxon>
        <taxon>Sapindales</taxon>
        <taxon>Rutaceae</taxon>
        <taxon>Aurantioideae</taxon>
        <taxon>Citrus</taxon>
    </lineage>
</organism>
<evidence type="ECO:0000256" key="1">
    <source>
        <dbReference type="ARBA" id="ARBA00006992"/>
    </source>
</evidence>
<comment type="caution">
    <text evidence="10">The sequence shown here is derived from an EMBL/GenBank/DDBJ whole genome shotgun (WGS) entry which is preliminary data.</text>
</comment>
<dbReference type="SMART" id="SM00249">
    <property type="entry name" value="PHD"/>
    <property type="match status" value="1"/>
</dbReference>
<accession>A0AAP0LQ87</accession>
<dbReference type="EMBL" id="JBCGBO010000024">
    <property type="protein sequence ID" value="KAK9182039.1"/>
    <property type="molecule type" value="Genomic_DNA"/>
</dbReference>
<dbReference type="InterPro" id="IPR011011">
    <property type="entry name" value="Znf_FYVE_PHD"/>
</dbReference>
<evidence type="ECO:0000313" key="11">
    <source>
        <dbReference type="Proteomes" id="UP001428341"/>
    </source>
</evidence>
<proteinExistence type="inferred from homology"/>
<dbReference type="InterPro" id="IPR057332">
    <property type="entry name" value="SBNO_a/b_dom"/>
</dbReference>
<dbReference type="GO" id="GO:0005634">
    <property type="term" value="C:nucleus"/>
    <property type="evidence" value="ECO:0007669"/>
    <property type="project" value="TreeGrafter"/>
</dbReference>
<dbReference type="Pfam" id="PF00628">
    <property type="entry name" value="PHD"/>
    <property type="match status" value="1"/>
</dbReference>
<evidence type="ECO:0000256" key="3">
    <source>
        <dbReference type="ARBA" id="ARBA00022771"/>
    </source>
</evidence>
<dbReference type="SUPFAM" id="SSF57903">
    <property type="entry name" value="FYVE/PHD zinc finger"/>
    <property type="match status" value="1"/>
</dbReference>
<dbReference type="PROSITE" id="PS50016">
    <property type="entry name" value="ZF_PHD_2"/>
    <property type="match status" value="1"/>
</dbReference>
<sequence length="1417" mass="156693">MTQPPVPPPPPPNVGVQVRCAGCHIILTVGPGLTEFICGTCNLPQMLPPELMPASTGGGVANNTTSSNTANSTRPTQMKAASSHVPALGIDPTKIQLPCANCKAILNVPHGLVRFSCPQCAVELAVDMSKFKQFFPPPPRPPPPPEEVNETNAVDSLVNNLSQAVVLVENVLIDVFQYISLHQWIHDLFVVAIEVEREEDEGGMVGETFTDYRPPKLSIGPAHPDPIVETSSLSAVHPPEPTYDLLIKDDLESSKSLSCLQIETLVYASQRHHQHLPNSARAGFFIGDGAGVGKGRTIAGLIWENWHHGRRKALWISVGSDLKFDARRDLDDVGATCIEVHALNKLPYSKLDSRSVGIREGVVFLTYSSLIASSEKGRSRLQQLVQWCGSGYDGLVIFDECHKAKNLVPEAGSQPTRTGEAVLELQARLPEARVVYCSATGASEPRNMGYMVRLGLWGAGTCFKDFQIFLGALDKGGVGALELVAMDMKARGMYVCRTLSYKGAEFEVIEAPLEAEMTDMYKKAAEFWAELRVELLSASAFLANDKPNSSQLWRLYWSGHQRFFRHMCMSAKVPATVRLAKKALAEGKCVVIGLQSTGEARTEEAVTKYGLELDDFISGPRELLLKFVEENYPLPEKPEPLPGEESVKELQRKRHSASPGVSFKGRVRKAAKWKPASDGESDEESETDSAHESTESDDEFQICEICNSEEERKKLLQCSCCGQLVHSGCLVPPITDVIPSDWSCHSCKEKTEEYLQSRHAYLTELLKRYEAALERKSKILEIIRSMDFPNNPLDDIVDQLGGPDKVAEMTGRRGMLVRASSGKGVTYQARNTKEVTMEMVNMHEKQLFMDGKKLVAIISEAGSAGVSLQADRRAANQKRRVHITLELPWSADRAIQQFGRTHRSNQASAPEYRMTENLGNVSRNKDVEMDKWKTNLSTINQCLLVALKVTVVEERHETVWSVAGVGIRLEHPGYVSSSMYPSLIIFTNLGGERRFASIVAKRLESLGALTQGDRRAGLSLSAYNYDSAFGKKALMMMYRGIMEQDVLPVVPPGCSSEKPETIQDFMTKAKAALVSVGIVRDTVLGNGKDYGKLSGRIIDSDMHDVGRFLNRLLGLPPDIQNRLFELFISILDLLVQNARIEGNLDSGIVDMKANIIELQGTPKTVHVDNMSGASTMLFAFTLDRGITWESASTKLDEKQKDGLGSPNDGFYESKREWLGRRHFILAFESTAASGMYKIVRPAVGESLREMPLAELKNKYRKLSSIEKARSGWEDEYEVSSKQCMHGPKCKLGNYCTVGRRIQEVNVLGGLILPVWGTIEKALSKQEVVKISFRIIFGVKQSVNLQLPDFKQLSAAARQSHKRLRVVRLETTADNKRIVGLLVPNAAVETVLQVIEKIKRPHLKALVADLAWVQDIDD</sequence>
<gene>
    <name evidence="10" type="ORF">WN944_025180</name>
</gene>
<dbReference type="Pfam" id="PF13871">
    <property type="entry name" value="Helicase_C_4"/>
    <property type="match status" value="2"/>
</dbReference>
<keyword evidence="6" id="KW-0804">Transcription</keyword>
<dbReference type="Pfam" id="PF25373">
    <property type="entry name" value="SBNO"/>
    <property type="match status" value="1"/>
</dbReference>
<keyword evidence="4" id="KW-0862">Zinc</keyword>
<protein>
    <recommendedName>
        <fullName evidence="9">PHD-type domain-containing protein</fullName>
    </recommendedName>
</protein>
<dbReference type="InterPro" id="IPR057025">
    <property type="entry name" value="Znr_FGT1_2"/>
</dbReference>
<evidence type="ECO:0000256" key="4">
    <source>
        <dbReference type="ARBA" id="ARBA00022833"/>
    </source>
</evidence>
<evidence type="ECO:0000259" key="9">
    <source>
        <dbReference type="PROSITE" id="PS50016"/>
    </source>
</evidence>
<reference evidence="10 11" key="1">
    <citation type="submission" date="2024-05" db="EMBL/GenBank/DDBJ databases">
        <title>Haplotype-resolved chromosome-level genome assembly of Huyou (Citrus changshanensis).</title>
        <authorList>
            <person name="Miao C."/>
            <person name="Chen W."/>
            <person name="Wu Y."/>
            <person name="Wang L."/>
            <person name="Zhao S."/>
            <person name="Grierson D."/>
            <person name="Xu C."/>
            <person name="Chen K."/>
        </authorList>
    </citation>
    <scope>NUCLEOTIDE SEQUENCE [LARGE SCALE GENOMIC DNA]</scope>
    <source>
        <strain evidence="10">01-14</strain>
        <tissue evidence="10">Leaf</tissue>
    </source>
</reference>
<dbReference type="PANTHER" id="PTHR12706:SF13">
    <property type="entry name" value="PROTEIN FORGETTER 1"/>
    <property type="match status" value="1"/>
</dbReference>
<dbReference type="GO" id="GO:0031490">
    <property type="term" value="F:chromatin DNA binding"/>
    <property type="evidence" value="ECO:0007669"/>
    <property type="project" value="TreeGrafter"/>
</dbReference>
<dbReference type="GO" id="GO:0006355">
    <property type="term" value="P:regulation of DNA-templated transcription"/>
    <property type="evidence" value="ECO:0007669"/>
    <property type="project" value="InterPro"/>
</dbReference>
<evidence type="ECO:0000313" key="10">
    <source>
        <dbReference type="EMBL" id="KAK9182039.1"/>
    </source>
</evidence>
<dbReference type="Gene3D" id="3.30.40.10">
    <property type="entry name" value="Zinc/RING finger domain, C3HC4 (zinc finger)"/>
    <property type="match status" value="1"/>
</dbReference>
<dbReference type="InterPro" id="IPR027417">
    <property type="entry name" value="P-loop_NTPase"/>
</dbReference>